<dbReference type="Gene3D" id="3.40.50.1980">
    <property type="entry name" value="Nitrogenase molybdenum iron protein domain"/>
    <property type="match status" value="2"/>
</dbReference>
<dbReference type="PROSITE" id="PS50983">
    <property type="entry name" value="FE_B12_PBP"/>
    <property type="match status" value="1"/>
</dbReference>
<dbReference type="InterPro" id="IPR050902">
    <property type="entry name" value="ABC_Transporter_SBP"/>
</dbReference>
<dbReference type="PANTHER" id="PTHR30535:SF35">
    <property type="entry name" value="PERIPLASMIC BINDING PROTEIN"/>
    <property type="match status" value="1"/>
</dbReference>
<reference evidence="3 4" key="1">
    <citation type="submission" date="2020-10" db="EMBL/GenBank/DDBJ databases">
        <title>Connecting structure to function with the recovery of over 1000 high-quality activated sludge metagenome-assembled genomes encoding full-length rRNA genes using long-read sequencing.</title>
        <authorList>
            <person name="Singleton C.M."/>
            <person name="Petriglieri F."/>
            <person name="Kristensen J.M."/>
            <person name="Kirkegaard R.H."/>
            <person name="Michaelsen T.Y."/>
            <person name="Andersen M.H."/>
            <person name="Karst S.M."/>
            <person name="Dueholm M.S."/>
            <person name="Nielsen P.H."/>
            <person name="Albertsen M."/>
        </authorList>
    </citation>
    <scope>NUCLEOTIDE SEQUENCE [LARGE SCALE GENOMIC DNA]</scope>
    <source>
        <strain evidence="3">Ribe_18-Q3-R11-54_BAT3C.373</strain>
    </source>
</reference>
<evidence type="ECO:0000259" key="2">
    <source>
        <dbReference type="PROSITE" id="PS50983"/>
    </source>
</evidence>
<dbReference type="EMBL" id="JADKFW010000021">
    <property type="protein sequence ID" value="MBK9719932.1"/>
    <property type="molecule type" value="Genomic_DNA"/>
</dbReference>
<protein>
    <submittedName>
        <fullName evidence="3">ABC transporter substrate-binding protein</fullName>
    </submittedName>
</protein>
<dbReference type="InterPro" id="IPR054828">
    <property type="entry name" value="Vit_B12_bind_prot"/>
</dbReference>
<dbReference type="PANTHER" id="PTHR30535">
    <property type="entry name" value="VITAMIN B12-BINDING PROTEIN"/>
    <property type="match status" value="1"/>
</dbReference>
<feature type="domain" description="Fe/B12 periplasmic-binding" evidence="2">
    <location>
        <begin position="21"/>
        <end position="264"/>
    </location>
</feature>
<dbReference type="Proteomes" id="UP000808349">
    <property type="component" value="Unassembled WGS sequence"/>
</dbReference>
<dbReference type="SUPFAM" id="SSF53807">
    <property type="entry name" value="Helical backbone' metal receptor"/>
    <property type="match status" value="1"/>
</dbReference>
<sequence length="264" mass="30242">MVNIFIDQLGRKVKIKSNPKRIISLVPSITHLLYDLNLESEVVGITKFCIEPEHFLSTKKIIGGTKNPKIDSILALNPDLIIANKEENRIEDIITLESKVPVWVSDVKCMSDNLDFISKIGLCCNRESEAFHLIQKIQLGINDLKCNQSHSKRPSIVYLIWKNPYMSVGQNTFIHDMLELTGFKNSFINSLRYPVTSKDEIHKLNPDFIFLSSEPYPFKQSEFEEFKPFKTILVDGMAFSWFGSYVIKSFSYFGALNKQINPAL</sequence>
<comment type="caution">
    <text evidence="3">The sequence shown here is derived from an EMBL/GenBank/DDBJ whole genome shotgun (WGS) entry which is preliminary data.</text>
</comment>
<name>A0A9D7SE54_9BACT</name>
<accession>A0A9D7SE54</accession>
<dbReference type="InterPro" id="IPR002491">
    <property type="entry name" value="ABC_transptr_periplasmic_BD"/>
</dbReference>
<evidence type="ECO:0000313" key="3">
    <source>
        <dbReference type="EMBL" id="MBK9719932.1"/>
    </source>
</evidence>
<proteinExistence type="predicted"/>
<dbReference type="NCBIfam" id="NF038402">
    <property type="entry name" value="TroA_like"/>
    <property type="match status" value="1"/>
</dbReference>
<organism evidence="3 4">
    <name type="scientific">Candidatus Defluviibacterium haderslevense</name>
    <dbReference type="NCBI Taxonomy" id="2981993"/>
    <lineage>
        <taxon>Bacteria</taxon>
        <taxon>Pseudomonadati</taxon>
        <taxon>Bacteroidota</taxon>
        <taxon>Saprospiria</taxon>
        <taxon>Saprospirales</taxon>
        <taxon>Saprospiraceae</taxon>
        <taxon>Candidatus Defluviibacterium</taxon>
    </lineage>
</organism>
<evidence type="ECO:0000256" key="1">
    <source>
        <dbReference type="ARBA" id="ARBA00022729"/>
    </source>
</evidence>
<keyword evidence="1" id="KW-0732">Signal</keyword>
<dbReference type="Pfam" id="PF01497">
    <property type="entry name" value="Peripla_BP_2"/>
    <property type="match status" value="1"/>
</dbReference>
<dbReference type="AlphaFoldDB" id="A0A9D7SE54"/>
<evidence type="ECO:0000313" key="4">
    <source>
        <dbReference type="Proteomes" id="UP000808349"/>
    </source>
</evidence>
<gene>
    <name evidence="3" type="ORF">IPO85_20965</name>
</gene>